<reference evidence="7" key="1">
    <citation type="submission" date="2017-02" db="EMBL/GenBank/DDBJ databases">
        <authorList>
            <person name="Varghese N."/>
            <person name="Submissions S."/>
        </authorList>
    </citation>
    <scope>NUCLEOTIDE SEQUENCE [LARGE SCALE GENOMIC DNA]</scope>
    <source>
        <strain evidence="7">UM2</strain>
    </source>
</reference>
<protein>
    <submittedName>
        <fullName evidence="6">LysR family transcriptional regulator, glycine cleavage system transcriptional activator</fullName>
    </submittedName>
</protein>
<keyword evidence="3" id="KW-0238">DNA-binding</keyword>
<dbReference type="EMBL" id="FUYM01000013">
    <property type="protein sequence ID" value="SKC05410.1"/>
    <property type="molecule type" value="Genomic_DNA"/>
</dbReference>
<dbReference type="Gene3D" id="1.10.10.10">
    <property type="entry name" value="Winged helix-like DNA-binding domain superfamily/Winged helix DNA-binding domain"/>
    <property type="match status" value="1"/>
</dbReference>
<dbReference type="Pfam" id="PF03466">
    <property type="entry name" value="LysR_substrate"/>
    <property type="match status" value="1"/>
</dbReference>
<dbReference type="STRING" id="439228.SAMN06295920_11336"/>
<dbReference type="SUPFAM" id="SSF46785">
    <property type="entry name" value="Winged helix' DNA-binding domain"/>
    <property type="match status" value="1"/>
</dbReference>
<evidence type="ECO:0000256" key="1">
    <source>
        <dbReference type="ARBA" id="ARBA00009437"/>
    </source>
</evidence>
<dbReference type="PRINTS" id="PR00039">
    <property type="entry name" value="HTHLYSR"/>
</dbReference>
<dbReference type="InterPro" id="IPR036390">
    <property type="entry name" value="WH_DNA-bd_sf"/>
</dbReference>
<dbReference type="Pfam" id="PF00126">
    <property type="entry name" value="HTH_1"/>
    <property type="match status" value="1"/>
</dbReference>
<dbReference type="PANTHER" id="PTHR30537">
    <property type="entry name" value="HTH-TYPE TRANSCRIPTIONAL REGULATOR"/>
    <property type="match status" value="1"/>
</dbReference>
<evidence type="ECO:0000256" key="4">
    <source>
        <dbReference type="ARBA" id="ARBA00023163"/>
    </source>
</evidence>
<dbReference type="InterPro" id="IPR005119">
    <property type="entry name" value="LysR_subst-bd"/>
</dbReference>
<feature type="domain" description="HTH lysR-type" evidence="5">
    <location>
        <begin position="6"/>
        <end position="63"/>
    </location>
</feature>
<accession>A0A1T5GAC4</accession>
<evidence type="ECO:0000313" key="6">
    <source>
        <dbReference type="EMBL" id="SKC05410.1"/>
    </source>
</evidence>
<dbReference type="GO" id="GO:0043565">
    <property type="term" value="F:sequence-specific DNA binding"/>
    <property type="evidence" value="ECO:0007669"/>
    <property type="project" value="TreeGrafter"/>
</dbReference>
<name>A0A1T5GAC4_9SPHN</name>
<dbReference type="CDD" id="cd08432">
    <property type="entry name" value="PBP2_GcdR_TrpI_HvrB_AmpR_like"/>
    <property type="match status" value="1"/>
</dbReference>
<evidence type="ECO:0000313" key="7">
    <source>
        <dbReference type="Proteomes" id="UP000189818"/>
    </source>
</evidence>
<dbReference type="GO" id="GO:0006351">
    <property type="term" value="P:DNA-templated transcription"/>
    <property type="evidence" value="ECO:0007669"/>
    <property type="project" value="TreeGrafter"/>
</dbReference>
<gene>
    <name evidence="6" type="ORF">SAMN06295920_11336</name>
</gene>
<dbReference type="InterPro" id="IPR000847">
    <property type="entry name" value="LysR_HTH_N"/>
</dbReference>
<keyword evidence="7" id="KW-1185">Reference proteome</keyword>
<dbReference type="OrthoDB" id="9813056at2"/>
<dbReference type="InterPro" id="IPR036388">
    <property type="entry name" value="WH-like_DNA-bd_sf"/>
</dbReference>
<sequence>MSRKLPPLLGLRVFECVARHLSFTRAADELCVTQAAVSHQIKALEEWMGGPLFQRLSRTIKLTELGESLVAPIGQALDIMADATDRALDRDQNVPLTVGVFDSFSSAWIIPRLARFRERFPTIDVRFIAKRQEDDALSSGDADIEIRFGNGSWPNFQVERLLTESVLPVCSPALIERHGAPGSLADAPRFPLLHDVFSIDWSEFLQFFGVRGMNVHRGFGFSHSHLVKQACIDGQGIALGRWPLVAEDLESGALVRPFPEVLALDSAYYIVCRKAVSDEGNIKAFAYWLLDEAELFVSQHGASPT</sequence>
<dbReference type="GO" id="GO:0003700">
    <property type="term" value="F:DNA-binding transcription factor activity"/>
    <property type="evidence" value="ECO:0007669"/>
    <property type="project" value="InterPro"/>
</dbReference>
<keyword evidence="2" id="KW-0805">Transcription regulation</keyword>
<dbReference type="SUPFAM" id="SSF53850">
    <property type="entry name" value="Periplasmic binding protein-like II"/>
    <property type="match status" value="1"/>
</dbReference>
<dbReference type="Proteomes" id="UP000189818">
    <property type="component" value="Unassembled WGS sequence"/>
</dbReference>
<dbReference type="AlphaFoldDB" id="A0A1T5GAC4"/>
<dbReference type="NCBIfam" id="NF008352">
    <property type="entry name" value="PRK11139.1"/>
    <property type="match status" value="1"/>
</dbReference>
<comment type="similarity">
    <text evidence="1">Belongs to the LysR transcriptional regulatory family.</text>
</comment>
<dbReference type="PROSITE" id="PS50931">
    <property type="entry name" value="HTH_LYSR"/>
    <property type="match status" value="1"/>
</dbReference>
<evidence type="ECO:0000259" key="5">
    <source>
        <dbReference type="PROSITE" id="PS50931"/>
    </source>
</evidence>
<proteinExistence type="inferred from homology"/>
<dbReference type="RefSeq" id="WP_079650367.1">
    <property type="nucleotide sequence ID" value="NZ_FUYM01000013.1"/>
</dbReference>
<dbReference type="Gene3D" id="3.40.190.10">
    <property type="entry name" value="Periplasmic binding protein-like II"/>
    <property type="match status" value="2"/>
</dbReference>
<dbReference type="InterPro" id="IPR058163">
    <property type="entry name" value="LysR-type_TF_proteobact-type"/>
</dbReference>
<organism evidence="6 7">
    <name type="scientific">Rhizorhabdus histidinilytica</name>
    <dbReference type="NCBI Taxonomy" id="439228"/>
    <lineage>
        <taxon>Bacteria</taxon>
        <taxon>Pseudomonadati</taxon>
        <taxon>Pseudomonadota</taxon>
        <taxon>Alphaproteobacteria</taxon>
        <taxon>Sphingomonadales</taxon>
        <taxon>Sphingomonadaceae</taxon>
        <taxon>Rhizorhabdus</taxon>
    </lineage>
</organism>
<keyword evidence="4" id="KW-0804">Transcription</keyword>
<dbReference type="FunFam" id="1.10.10.10:FF:000038">
    <property type="entry name" value="Glycine cleavage system transcriptional activator"/>
    <property type="match status" value="1"/>
</dbReference>
<dbReference type="PANTHER" id="PTHR30537:SF26">
    <property type="entry name" value="GLYCINE CLEAVAGE SYSTEM TRANSCRIPTIONAL ACTIVATOR"/>
    <property type="match status" value="1"/>
</dbReference>
<evidence type="ECO:0000256" key="3">
    <source>
        <dbReference type="ARBA" id="ARBA00023125"/>
    </source>
</evidence>
<evidence type="ECO:0000256" key="2">
    <source>
        <dbReference type="ARBA" id="ARBA00023015"/>
    </source>
</evidence>